<dbReference type="Proteomes" id="UP000036850">
    <property type="component" value="Unassembled WGS sequence"/>
</dbReference>
<name>A0A0L0ENB2_9GAMM</name>
<dbReference type="OrthoDB" id="8758505at2"/>
<protein>
    <recommendedName>
        <fullName evidence="1">DUF7661 domain-containing protein</fullName>
    </recommendedName>
</protein>
<comment type="caution">
    <text evidence="2">The sequence shown here is derived from an EMBL/GenBank/DDBJ whole genome shotgun (WGS) entry which is preliminary data.</text>
</comment>
<evidence type="ECO:0000259" key="1">
    <source>
        <dbReference type="Pfam" id="PF24697"/>
    </source>
</evidence>
<dbReference type="Pfam" id="PF24697">
    <property type="entry name" value="DUF7661"/>
    <property type="match status" value="1"/>
</dbReference>
<dbReference type="PATRIC" id="fig|43658.6.peg.1739"/>
<sequence length="72" mass="8560">MTFRFNVFGKRMSVSRVEAQWQLFNDSDTGMRARVYDVVIPPELDESELARYLDDIYHERSSEAYPRVILLE</sequence>
<reference evidence="3" key="1">
    <citation type="submission" date="2015-07" db="EMBL/GenBank/DDBJ databases">
        <title>Draft genome sequence of a Pseudoalteromonas rubra strain, OCN096, isolated from Kaneohe Bay, Oahu, Hawaii.</title>
        <authorList>
            <person name="Beurmann S."/>
            <person name="Ushijima B."/>
            <person name="Belcaid M."/>
            <person name="Callahan S.M."/>
            <person name="Aeby G.S."/>
        </authorList>
    </citation>
    <scope>NUCLEOTIDE SEQUENCE [LARGE SCALE GENOMIC DNA]</scope>
    <source>
        <strain evidence="3">OCN096</strain>
    </source>
</reference>
<feature type="domain" description="DUF7661" evidence="1">
    <location>
        <begin position="3"/>
        <end position="71"/>
    </location>
</feature>
<accession>A0A0L0ENB2</accession>
<dbReference type="EMBL" id="LFZX01000213">
    <property type="protein sequence ID" value="KNC65891.1"/>
    <property type="molecule type" value="Genomic_DNA"/>
</dbReference>
<evidence type="ECO:0000313" key="2">
    <source>
        <dbReference type="EMBL" id="KNC65891.1"/>
    </source>
</evidence>
<dbReference type="AlphaFoldDB" id="A0A0L0ENB2"/>
<evidence type="ECO:0000313" key="3">
    <source>
        <dbReference type="Proteomes" id="UP000036850"/>
    </source>
</evidence>
<proteinExistence type="predicted"/>
<organism evidence="2 3">
    <name type="scientific">Pseudoalteromonas rubra</name>
    <dbReference type="NCBI Taxonomy" id="43658"/>
    <lineage>
        <taxon>Bacteria</taxon>
        <taxon>Pseudomonadati</taxon>
        <taxon>Pseudomonadota</taxon>
        <taxon>Gammaproteobacteria</taxon>
        <taxon>Alteromonadales</taxon>
        <taxon>Pseudoalteromonadaceae</taxon>
        <taxon>Pseudoalteromonas</taxon>
    </lineage>
</organism>
<gene>
    <name evidence="2" type="ORF">AC626_20370</name>
</gene>
<dbReference type="InterPro" id="IPR056078">
    <property type="entry name" value="DUF7661"/>
</dbReference>